<accession>A0A9P3LFM2</accession>
<keyword evidence="1" id="KW-0732">Signal</keyword>
<dbReference type="SMART" id="SM01111">
    <property type="entry name" value="CVNH"/>
    <property type="match status" value="1"/>
</dbReference>
<proteinExistence type="predicted"/>
<evidence type="ECO:0000259" key="2">
    <source>
        <dbReference type="SMART" id="SM01111"/>
    </source>
</evidence>
<name>A0A9P3LFM2_9APHY</name>
<dbReference type="OrthoDB" id="2947935at2759"/>
<feature type="signal peptide" evidence="1">
    <location>
        <begin position="1"/>
        <end position="24"/>
    </location>
</feature>
<dbReference type="EMBL" id="BPQB01000034">
    <property type="protein sequence ID" value="GJE93671.1"/>
    <property type="molecule type" value="Genomic_DNA"/>
</dbReference>
<organism evidence="3 4">
    <name type="scientific">Phanerochaete sordida</name>
    <dbReference type="NCBI Taxonomy" id="48140"/>
    <lineage>
        <taxon>Eukaryota</taxon>
        <taxon>Fungi</taxon>
        <taxon>Dikarya</taxon>
        <taxon>Basidiomycota</taxon>
        <taxon>Agaricomycotina</taxon>
        <taxon>Agaricomycetes</taxon>
        <taxon>Polyporales</taxon>
        <taxon>Phanerochaetaceae</taxon>
        <taxon>Phanerochaete</taxon>
    </lineage>
</organism>
<dbReference type="InterPro" id="IPR036673">
    <property type="entry name" value="Cyanovirin-N_sf"/>
</dbReference>
<keyword evidence="4" id="KW-1185">Reference proteome</keyword>
<reference evidence="3 4" key="1">
    <citation type="submission" date="2021-08" db="EMBL/GenBank/DDBJ databases">
        <title>Draft Genome Sequence of Phanerochaete sordida strain YK-624.</title>
        <authorList>
            <person name="Mori T."/>
            <person name="Dohra H."/>
            <person name="Suzuki T."/>
            <person name="Kawagishi H."/>
            <person name="Hirai H."/>
        </authorList>
    </citation>
    <scope>NUCLEOTIDE SEQUENCE [LARGE SCALE GENOMIC DNA]</scope>
    <source>
        <strain evidence="3 4">YK-624</strain>
    </source>
</reference>
<evidence type="ECO:0000313" key="3">
    <source>
        <dbReference type="EMBL" id="GJE93671.1"/>
    </source>
</evidence>
<dbReference type="Pfam" id="PF08881">
    <property type="entry name" value="CVNH"/>
    <property type="match status" value="1"/>
</dbReference>
<comment type="caution">
    <text evidence="3">The sequence shown here is derived from an EMBL/GenBank/DDBJ whole genome shotgun (WGS) entry which is preliminary data.</text>
</comment>
<sequence length="120" mass="12380">MQLTLSALSTALALTISLAGGVAAGYGDSCHDEYVVSGVLHGECFDRGGGRVQTQLDLNKCVGFANGQLACDGHGGFADSCDPKTCYLGGTSLFCRCGEGFISYLDLGRCIQNNDGQLGC</sequence>
<dbReference type="Proteomes" id="UP000703269">
    <property type="component" value="Unassembled WGS sequence"/>
</dbReference>
<dbReference type="Gene3D" id="2.30.60.10">
    <property type="entry name" value="Cyanovirin-N"/>
    <property type="match status" value="1"/>
</dbReference>
<dbReference type="AlphaFoldDB" id="A0A9P3LFM2"/>
<evidence type="ECO:0000256" key="1">
    <source>
        <dbReference type="SAM" id="SignalP"/>
    </source>
</evidence>
<evidence type="ECO:0000313" key="4">
    <source>
        <dbReference type="Proteomes" id="UP000703269"/>
    </source>
</evidence>
<feature type="chain" id="PRO_5040186949" evidence="1">
    <location>
        <begin position="25"/>
        <end position="120"/>
    </location>
</feature>
<feature type="domain" description="Cyanovirin-N" evidence="2">
    <location>
        <begin position="25"/>
        <end position="120"/>
    </location>
</feature>
<dbReference type="InterPro" id="IPR011058">
    <property type="entry name" value="Cyanovirin-N"/>
</dbReference>
<dbReference type="SUPFAM" id="SSF51322">
    <property type="entry name" value="Cyanovirin-N"/>
    <property type="match status" value="1"/>
</dbReference>
<protein>
    <submittedName>
        <fullName evidence="3">Cyanovirin-N Homology domain-containing protein</fullName>
    </submittedName>
</protein>
<gene>
    <name evidence="3" type="ORF">PsYK624_098310</name>
</gene>